<proteinExistence type="predicted"/>
<feature type="region of interest" description="Disordered" evidence="1">
    <location>
        <begin position="46"/>
        <end position="145"/>
    </location>
</feature>
<feature type="compositionally biased region" description="Pro residues" evidence="1">
    <location>
        <begin position="120"/>
        <end position="139"/>
    </location>
</feature>
<keyword evidence="2" id="KW-0472">Membrane</keyword>
<feature type="compositionally biased region" description="Low complexity" evidence="1">
    <location>
        <begin position="79"/>
        <end position="112"/>
    </location>
</feature>
<gene>
    <name evidence="3" type="ORF">g.34305</name>
</gene>
<reference evidence="3" key="1">
    <citation type="submission" date="2015-07" db="EMBL/GenBank/DDBJ databases">
        <title>Transcriptome Assembly of Anthurium amnicola.</title>
        <authorList>
            <person name="Suzuki J."/>
        </authorList>
    </citation>
    <scope>NUCLEOTIDE SEQUENCE</scope>
</reference>
<keyword evidence="2" id="KW-1133">Transmembrane helix</keyword>
<feature type="transmembrane region" description="Helical" evidence="2">
    <location>
        <begin position="12"/>
        <end position="36"/>
    </location>
</feature>
<protein>
    <submittedName>
        <fullName evidence="3">Uncharacterized protein</fullName>
    </submittedName>
</protein>
<sequence>MSRRCRYSRSLSVPISLTHLPCFPSFLFSWVGWVYAGRSHCCGRRARDVPESSHEPTQGQRGLPCSLGQGSPAPPRPPTDAAAAGGDSAAGAAAARRWAPHAEVAAAVPAGAQDEDGPRRPPPPSPPPPTQRPAIPPATGPASPALLVVVDSKNSVKQ</sequence>
<evidence type="ECO:0000256" key="2">
    <source>
        <dbReference type="SAM" id="Phobius"/>
    </source>
</evidence>
<name>A0A1D1XWC9_9ARAE</name>
<dbReference type="EMBL" id="GDJX01021247">
    <property type="protein sequence ID" value="JAT46689.1"/>
    <property type="molecule type" value="Transcribed_RNA"/>
</dbReference>
<evidence type="ECO:0000313" key="3">
    <source>
        <dbReference type="EMBL" id="JAT46689.1"/>
    </source>
</evidence>
<evidence type="ECO:0000256" key="1">
    <source>
        <dbReference type="SAM" id="MobiDB-lite"/>
    </source>
</evidence>
<keyword evidence="2" id="KW-0812">Transmembrane</keyword>
<organism evidence="3">
    <name type="scientific">Anthurium amnicola</name>
    <dbReference type="NCBI Taxonomy" id="1678845"/>
    <lineage>
        <taxon>Eukaryota</taxon>
        <taxon>Viridiplantae</taxon>
        <taxon>Streptophyta</taxon>
        <taxon>Embryophyta</taxon>
        <taxon>Tracheophyta</taxon>
        <taxon>Spermatophyta</taxon>
        <taxon>Magnoliopsida</taxon>
        <taxon>Liliopsida</taxon>
        <taxon>Araceae</taxon>
        <taxon>Pothoideae</taxon>
        <taxon>Potheae</taxon>
        <taxon>Anthurium</taxon>
    </lineage>
</organism>
<accession>A0A1D1XWC9</accession>
<dbReference type="AlphaFoldDB" id="A0A1D1XWC9"/>